<comment type="caution">
    <text evidence="3">The sequence shown here is derived from an EMBL/GenBank/DDBJ whole genome shotgun (WGS) entry which is preliminary data.</text>
</comment>
<dbReference type="Proteomes" id="UP000035218">
    <property type="component" value="Unassembled WGS sequence"/>
</dbReference>
<reference evidence="3 4" key="1">
    <citation type="submission" date="2015-05" db="EMBL/GenBank/DDBJ databases">
        <title>Genome sequencing project for genomic taxonomy and phylogenomics of Bacillus-like bacteria.</title>
        <authorList>
            <person name="Liu B."/>
            <person name="Wang J."/>
            <person name="Zhu Y."/>
            <person name="Liu G."/>
            <person name="Chen Q."/>
            <person name="Chen Z."/>
            <person name="Lan J."/>
            <person name="Che J."/>
            <person name="Ge C."/>
            <person name="Shi H."/>
            <person name="Pan Z."/>
            <person name="Liu X."/>
        </authorList>
    </citation>
    <scope>NUCLEOTIDE SEQUENCE [LARGE SCALE GENOMIC DNA]</scope>
    <source>
        <strain evidence="3 4">DSM 9885</strain>
    </source>
</reference>
<reference evidence="2 5" key="2">
    <citation type="submission" date="2019-06" db="EMBL/GenBank/DDBJ databases">
        <title>Whole genome shotgun sequence of Brevibacillus formosus NBRC 15716.</title>
        <authorList>
            <person name="Hosoyama A."/>
            <person name="Uohara A."/>
            <person name="Ohji S."/>
            <person name="Ichikawa N."/>
        </authorList>
    </citation>
    <scope>NUCLEOTIDE SEQUENCE [LARGE SCALE GENOMIC DNA]</scope>
    <source>
        <strain evidence="2 5">NBRC 15716</strain>
    </source>
</reference>
<dbReference type="RefSeq" id="WP_047074930.1">
    <property type="nucleotide sequence ID" value="NZ_BJOL01000014.1"/>
</dbReference>
<dbReference type="AlphaFoldDB" id="A0A837KDC9"/>
<gene>
    <name evidence="3" type="ORF">AA984_28705</name>
    <name evidence="2" type="ORF">BFO01nite_25310</name>
</gene>
<dbReference type="EMBL" id="BJOL01000014">
    <property type="protein sequence ID" value="GED58399.1"/>
    <property type="molecule type" value="Genomic_DNA"/>
</dbReference>
<evidence type="ECO:0000256" key="1">
    <source>
        <dbReference type="SAM" id="MobiDB-lite"/>
    </source>
</evidence>
<keyword evidence="5" id="KW-1185">Reference proteome</keyword>
<name>A0A837KDC9_9BACL</name>
<sequence>MKHKMTIAHGKTFYHLDYEPGDTVLVGKLGRWINQGEARRSACNIACGQATPSVPTRRYSKQPMQSPKRVSNSAGTDRGTAGREIS</sequence>
<organism evidence="3 4">
    <name type="scientific">Brevibacillus formosus</name>
    <dbReference type="NCBI Taxonomy" id="54913"/>
    <lineage>
        <taxon>Bacteria</taxon>
        <taxon>Bacillati</taxon>
        <taxon>Bacillota</taxon>
        <taxon>Bacilli</taxon>
        <taxon>Bacillales</taxon>
        <taxon>Paenibacillaceae</taxon>
        <taxon>Brevibacillus</taxon>
    </lineage>
</organism>
<evidence type="ECO:0000313" key="5">
    <source>
        <dbReference type="Proteomes" id="UP000319498"/>
    </source>
</evidence>
<evidence type="ECO:0000313" key="2">
    <source>
        <dbReference type="EMBL" id="GED58399.1"/>
    </source>
</evidence>
<accession>A0A837KDC9</accession>
<proteinExistence type="predicted"/>
<dbReference type="OrthoDB" id="467062at2"/>
<feature type="compositionally biased region" description="Polar residues" evidence="1">
    <location>
        <begin position="62"/>
        <end position="75"/>
    </location>
</feature>
<evidence type="ECO:0000313" key="4">
    <source>
        <dbReference type="Proteomes" id="UP000035218"/>
    </source>
</evidence>
<feature type="region of interest" description="Disordered" evidence="1">
    <location>
        <begin position="50"/>
        <end position="86"/>
    </location>
</feature>
<dbReference type="EMBL" id="LDCN01000017">
    <property type="protein sequence ID" value="KLH95847.1"/>
    <property type="molecule type" value="Genomic_DNA"/>
</dbReference>
<evidence type="ECO:0000313" key="3">
    <source>
        <dbReference type="EMBL" id="KLH95847.1"/>
    </source>
</evidence>
<dbReference type="GeneID" id="87589029"/>
<protein>
    <submittedName>
        <fullName evidence="3">Uncharacterized protein</fullName>
    </submittedName>
</protein>
<dbReference type="Proteomes" id="UP000319498">
    <property type="component" value="Unassembled WGS sequence"/>
</dbReference>